<keyword evidence="2" id="KW-1185">Reference proteome</keyword>
<accession>A0A7E4W9U6</accession>
<protein>
    <submittedName>
        <fullName evidence="3">Neur_chan_memb domain-containing protein</fullName>
    </submittedName>
</protein>
<evidence type="ECO:0000313" key="2">
    <source>
        <dbReference type="Proteomes" id="UP000492821"/>
    </source>
</evidence>
<reference evidence="2" key="1">
    <citation type="journal article" date="2013" name="Genetics">
        <title>The draft genome and transcriptome of Panagrellus redivivus are shaped by the harsh demands of a free-living lifestyle.</title>
        <authorList>
            <person name="Srinivasan J."/>
            <person name="Dillman A.R."/>
            <person name="Macchietto M.G."/>
            <person name="Heikkinen L."/>
            <person name="Lakso M."/>
            <person name="Fracchia K.M."/>
            <person name="Antoshechkin I."/>
            <person name="Mortazavi A."/>
            <person name="Wong G."/>
            <person name="Sternberg P.W."/>
        </authorList>
    </citation>
    <scope>NUCLEOTIDE SEQUENCE [LARGE SCALE GENOMIC DNA]</scope>
    <source>
        <strain evidence="2">MT8872</strain>
    </source>
</reference>
<keyword evidence="1" id="KW-0812">Transmembrane</keyword>
<evidence type="ECO:0000256" key="1">
    <source>
        <dbReference type="SAM" id="Phobius"/>
    </source>
</evidence>
<sequence>MVSCRKLFSDQLPVDFTSFGLFFVTVLMFVVKKIALSAELETSGNSLPMTMHKPVSRSAERYKIAINTSIVTMRSSVINGLTRKGG</sequence>
<reference evidence="3" key="2">
    <citation type="submission" date="2020-10" db="UniProtKB">
        <authorList>
            <consortium name="WormBaseParasite"/>
        </authorList>
    </citation>
    <scope>IDENTIFICATION</scope>
</reference>
<dbReference type="WBParaSite" id="Pan_g8127.t1">
    <property type="protein sequence ID" value="Pan_g8127.t1"/>
    <property type="gene ID" value="Pan_g8127"/>
</dbReference>
<evidence type="ECO:0000313" key="3">
    <source>
        <dbReference type="WBParaSite" id="Pan_g8127.t1"/>
    </source>
</evidence>
<feature type="transmembrane region" description="Helical" evidence="1">
    <location>
        <begin position="12"/>
        <end position="31"/>
    </location>
</feature>
<keyword evidence="1" id="KW-1133">Transmembrane helix</keyword>
<dbReference type="AlphaFoldDB" id="A0A7E4W9U6"/>
<proteinExistence type="predicted"/>
<keyword evidence="1" id="KW-0472">Membrane</keyword>
<dbReference type="Proteomes" id="UP000492821">
    <property type="component" value="Unassembled WGS sequence"/>
</dbReference>
<organism evidence="2 3">
    <name type="scientific">Panagrellus redivivus</name>
    <name type="common">Microworm</name>
    <dbReference type="NCBI Taxonomy" id="6233"/>
    <lineage>
        <taxon>Eukaryota</taxon>
        <taxon>Metazoa</taxon>
        <taxon>Ecdysozoa</taxon>
        <taxon>Nematoda</taxon>
        <taxon>Chromadorea</taxon>
        <taxon>Rhabditida</taxon>
        <taxon>Tylenchina</taxon>
        <taxon>Panagrolaimomorpha</taxon>
        <taxon>Panagrolaimoidea</taxon>
        <taxon>Panagrolaimidae</taxon>
        <taxon>Panagrellus</taxon>
    </lineage>
</organism>
<name>A0A7E4W9U6_PANRE</name>